<dbReference type="InterPro" id="IPR001404">
    <property type="entry name" value="Hsp90_fam"/>
</dbReference>
<evidence type="ECO:0000256" key="1">
    <source>
        <dbReference type="ARBA" id="ARBA00008239"/>
    </source>
</evidence>
<dbReference type="PIRSF" id="PIRSF002583">
    <property type="entry name" value="Hsp90"/>
    <property type="match status" value="1"/>
</dbReference>
<accession>E8QWC9</accession>
<reference evidence="6 7" key="2">
    <citation type="journal article" date="2011" name="Stand. Genomic Sci.">
        <title>Complete genome sequence of Isosphaera pallida type strain (IS1B).</title>
        <authorList>
            <consortium name="US DOE Joint Genome Institute (JGI-PGF)"/>
            <person name="Goker M."/>
            <person name="Cleland D."/>
            <person name="Saunders E."/>
            <person name="Lapidus A."/>
            <person name="Nolan M."/>
            <person name="Lucas S."/>
            <person name="Hammon N."/>
            <person name="Deshpande S."/>
            <person name="Cheng J.F."/>
            <person name="Tapia R."/>
            <person name="Han C."/>
            <person name="Goodwin L."/>
            <person name="Pitluck S."/>
            <person name="Liolios K."/>
            <person name="Pagani I."/>
            <person name="Ivanova N."/>
            <person name="Mavromatis K."/>
            <person name="Pati A."/>
            <person name="Chen A."/>
            <person name="Palaniappan K."/>
            <person name="Land M."/>
            <person name="Hauser L."/>
            <person name="Chang Y.J."/>
            <person name="Jeffries C.D."/>
            <person name="Detter J.C."/>
            <person name="Beck B."/>
            <person name="Woyke T."/>
            <person name="Bristow J."/>
            <person name="Eisen J.A."/>
            <person name="Markowitz V."/>
            <person name="Hugenholtz P."/>
            <person name="Kyrpides N.C."/>
            <person name="Klenk H.P."/>
        </authorList>
    </citation>
    <scope>NUCLEOTIDE SEQUENCE [LARGE SCALE GENOMIC DNA]</scope>
    <source>
        <strain evidence="7">ATCC 43644 / DSM 9630 / IS1B</strain>
    </source>
</reference>
<dbReference type="InterPro" id="IPR020568">
    <property type="entry name" value="Ribosomal_Su5_D2-typ_SF"/>
</dbReference>
<sequence>MNTFSPSQSPRNFQINLHGIIELLSGHLYSGPQVFVRELLQNAVDALTARTQLDPSWPTGEAGRITLEVWNPRAARPTLVVRDDGIGLTEQEVHTFLATIGLSSKRDEANWDDPTDFIGRFGIGLLSCFVVSEEIVVITKSAKPSPPRPGEITPRANVGVEWRGRSDGTYTVRTLDPESDAALEIGTKVFLTCKPGSEEFFCTNRLIELARDYGSLLPYRIEVIAEGARERATRINPEPPPWRQIYARPEERDQALLAYGRSVFGIDFIDVIPLRAEAGEVDGVAFVLPFSPSLASKRTHRVYLKRMLLSEQADNLLPEWAFFVKCVANANRLKPTASRERFHENADLANARDELGACLKKYLVRLANRDPQRLRRIVELHYLSIKALAIRDDEFYRLVIDWLPFETSMGRMTLTEYRRREESDTLKYVANLDQFRQIAPVAAAQGICLINAAYTYDLDLVERFPDIVPEGRVEAIDADDLARSFDELEPDELDRASTLLDVAEVILRPFRCLPQVKRFLPVEMPALYSLSAEAEFLRSLERTKEVANSLWSSVLDGIAPGDEEIHARLRFNYDNPLIRCLIELNHRPTLEKVVPILYVQSLLMSHRPLKADELALLNTGLSDLIVWGLEPRSPQCSRETA</sequence>
<dbReference type="RefSeq" id="WP_013563105.1">
    <property type="nucleotide sequence ID" value="NC_014962.1"/>
</dbReference>
<dbReference type="InParanoid" id="E8QWC9"/>
<feature type="binding site" evidence="5">
    <location>
        <position position="38"/>
    </location>
    <ligand>
        <name>ATP</name>
        <dbReference type="ChEBI" id="CHEBI:30616"/>
    </ligand>
</feature>
<organism evidence="6 7">
    <name type="scientific">Isosphaera pallida (strain ATCC 43644 / DSM 9630 / IS1B)</name>
    <dbReference type="NCBI Taxonomy" id="575540"/>
    <lineage>
        <taxon>Bacteria</taxon>
        <taxon>Pseudomonadati</taxon>
        <taxon>Planctomycetota</taxon>
        <taxon>Planctomycetia</taxon>
        <taxon>Isosphaerales</taxon>
        <taxon>Isosphaeraceae</taxon>
        <taxon>Isosphaera</taxon>
    </lineage>
</organism>
<dbReference type="eggNOG" id="COG0326">
    <property type="taxonomic scope" value="Bacteria"/>
</dbReference>
<dbReference type="PRINTS" id="PR00775">
    <property type="entry name" value="HEATSHOCK90"/>
</dbReference>
<dbReference type="STRING" id="575540.Isop_0219"/>
<dbReference type="InterPro" id="IPR020575">
    <property type="entry name" value="Hsp90_N"/>
</dbReference>
<evidence type="ECO:0000313" key="7">
    <source>
        <dbReference type="Proteomes" id="UP000008631"/>
    </source>
</evidence>
<comment type="similarity">
    <text evidence="1">Belongs to the heat shock protein 90 family.</text>
</comment>
<dbReference type="KEGG" id="ipa:Isop_0219"/>
<evidence type="ECO:0000256" key="2">
    <source>
        <dbReference type="ARBA" id="ARBA00022741"/>
    </source>
</evidence>
<dbReference type="SUPFAM" id="SSF55874">
    <property type="entry name" value="ATPase domain of HSP90 chaperone/DNA topoisomerase II/histidine kinase"/>
    <property type="match status" value="1"/>
</dbReference>
<dbReference type="GO" id="GO:0005524">
    <property type="term" value="F:ATP binding"/>
    <property type="evidence" value="ECO:0007669"/>
    <property type="project" value="UniProtKB-KW"/>
</dbReference>
<dbReference type="AlphaFoldDB" id="E8QWC9"/>
<feature type="binding site" evidence="5">
    <location>
        <position position="83"/>
    </location>
    <ligand>
        <name>ATP</name>
        <dbReference type="ChEBI" id="CHEBI:30616"/>
    </ligand>
</feature>
<dbReference type="SUPFAM" id="SSF54211">
    <property type="entry name" value="Ribosomal protein S5 domain 2-like"/>
    <property type="match status" value="1"/>
</dbReference>
<reference key="1">
    <citation type="submission" date="2010-11" db="EMBL/GenBank/DDBJ databases">
        <title>The complete sequence of chromosome of Isophaera pallida ATCC 43644.</title>
        <authorList>
            <consortium name="US DOE Joint Genome Institute (JGI-PGF)"/>
            <person name="Lucas S."/>
            <person name="Copeland A."/>
            <person name="Lapidus A."/>
            <person name="Bruce D."/>
            <person name="Goodwin L."/>
            <person name="Pitluck S."/>
            <person name="Kyrpides N."/>
            <person name="Mavromatis K."/>
            <person name="Pagani I."/>
            <person name="Ivanova N."/>
            <person name="Saunders E."/>
            <person name="Brettin T."/>
            <person name="Detter J.C."/>
            <person name="Han C."/>
            <person name="Tapia R."/>
            <person name="Land M."/>
            <person name="Hauser L."/>
            <person name="Markowitz V."/>
            <person name="Cheng J.-F."/>
            <person name="Hugenholtz P."/>
            <person name="Woyke T."/>
            <person name="Wu D."/>
            <person name="Eisen J.A."/>
        </authorList>
    </citation>
    <scope>NUCLEOTIDE SEQUENCE</scope>
    <source>
        <strain>ATCC 43644</strain>
    </source>
</reference>
<feature type="binding site" evidence="5">
    <location>
        <position position="42"/>
    </location>
    <ligand>
        <name>ATP</name>
        <dbReference type="ChEBI" id="CHEBI:30616"/>
    </ligand>
</feature>
<dbReference type="Gene3D" id="3.30.565.10">
    <property type="entry name" value="Histidine kinase-like ATPase, C-terminal domain"/>
    <property type="match status" value="1"/>
</dbReference>
<dbReference type="GO" id="GO:0016887">
    <property type="term" value="F:ATP hydrolysis activity"/>
    <property type="evidence" value="ECO:0007669"/>
    <property type="project" value="InterPro"/>
</dbReference>
<feature type="binding site" evidence="5">
    <location>
        <position position="187"/>
    </location>
    <ligand>
        <name>ATP</name>
        <dbReference type="ChEBI" id="CHEBI:30616"/>
    </ligand>
</feature>
<evidence type="ECO:0000256" key="4">
    <source>
        <dbReference type="ARBA" id="ARBA00023186"/>
    </source>
</evidence>
<dbReference type="PANTHER" id="PTHR11528">
    <property type="entry name" value="HEAT SHOCK PROTEIN 90 FAMILY MEMBER"/>
    <property type="match status" value="1"/>
</dbReference>
<dbReference type="NCBIfam" id="NF010683">
    <property type="entry name" value="PRK14083.1"/>
    <property type="match status" value="1"/>
</dbReference>
<keyword evidence="4" id="KW-0143">Chaperone</keyword>
<gene>
    <name evidence="6" type="ordered locus">Isop_0219</name>
</gene>
<keyword evidence="7" id="KW-1185">Reference proteome</keyword>
<dbReference type="Gene3D" id="3.30.230.80">
    <property type="match status" value="1"/>
</dbReference>
<dbReference type="InterPro" id="IPR036890">
    <property type="entry name" value="HATPase_C_sf"/>
</dbReference>
<evidence type="ECO:0000256" key="3">
    <source>
        <dbReference type="ARBA" id="ARBA00022840"/>
    </source>
</evidence>
<evidence type="ECO:0000313" key="6">
    <source>
        <dbReference type="EMBL" id="ADV60816.1"/>
    </source>
</evidence>
<protein>
    <submittedName>
        <fullName evidence="6">ATP-binding region ATPase domain protein</fullName>
    </submittedName>
</protein>
<dbReference type="GO" id="GO:0051082">
    <property type="term" value="F:unfolded protein binding"/>
    <property type="evidence" value="ECO:0007669"/>
    <property type="project" value="InterPro"/>
</dbReference>
<keyword evidence="3 5" id="KW-0067">ATP-binding</keyword>
<evidence type="ECO:0000256" key="5">
    <source>
        <dbReference type="PIRSR" id="PIRSR002583-1"/>
    </source>
</evidence>
<dbReference type="OrthoDB" id="9802640at2"/>
<keyword evidence="2 5" id="KW-0547">Nucleotide-binding</keyword>
<dbReference type="EMBL" id="CP002353">
    <property type="protein sequence ID" value="ADV60816.1"/>
    <property type="molecule type" value="Genomic_DNA"/>
</dbReference>
<dbReference type="Proteomes" id="UP000008631">
    <property type="component" value="Chromosome"/>
</dbReference>
<proteinExistence type="inferred from homology"/>
<dbReference type="HOGENOM" id="CLU_028672_0_0_0"/>
<dbReference type="Pfam" id="PF13589">
    <property type="entry name" value="HATPase_c_3"/>
    <property type="match status" value="1"/>
</dbReference>
<dbReference type="GO" id="GO:0140662">
    <property type="term" value="F:ATP-dependent protein folding chaperone"/>
    <property type="evidence" value="ECO:0007669"/>
    <property type="project" value="InterPro"/>
</dbReference>
<name>E8QWC9_ISOPI</name>